<dbReference type="AlphaFoldDB" id="A0A816RJ12"/>
<organism evidence="1">
    <name type="scientific">Brassica napus</name>
    <name type="common">Rape</name>
    <dbReference type="NCBI Taxonomy" id="3708"/>
    <lineage>
        <taxon>Eukaryota</taxon>
        <taxon>Viridiplantae</taxon>
        <taxon>Streptophyta</taxon>
        <taxon>Embryophyta</taxon>
        <taxon>Tracheophyta</taxon>
        <taxon>Spermatophyta</taxon>
        <taxon>Magnoliopsida</taxon>
        <taxon>eudicotyledons</taxon>
        <taxon>Gunneridae</taxon>
        <taxon>Pentapetalae</taxon>
        <taxon>rosids</taxon>
        <taxon>malvids</taxon>
        <taxon>Brassicales</taxon>
        <taxon>Brassicaceae</taxon>
        <taxon>Brassiceae</taxon>
        <taxon>Brassica</taxon>
    </lineage>
</organism>
<proteinExistence type="predicted"/>
<gene>
    <name evidence="1" type="ORF">DARMORV10_C01P30980.1</name>
</gene>
<name>A0A816RJ12_BRANA</name>
<reference evidence="1" key="1">
    <citation type="submission" date="2021-01" db="EMBL/GenBank/DDBJ databases">
        <authorList>
            <consortium name="Genoscope - CEA"/>
            <person name="William W."/>
        </authorList>
    </citation>
    <scope>NUCLEOTIDE SEQUENCE</scope>
</reference>
<protein>
    <submittedName>
        <fullName evidence="1">(rape) hypothetical protein</fullName>
    </submittedName>
</protein>
<sequence length="55" mass="5949">MIMVLMIRRSHDRTPREIPVASTDEINTVSEEAGGVTAELGVAANANYCINQSDT</sequence>
<dbReference type="EMBL" id="HG994365">
    <property type="protein sequence ID" value="CAF2074082.1"/>
    <property type="molecule type" value="Genomic_DNA"/>
</dbReference>
<dbReference type="Proteomes" id="UP001295469">
    <property type="component" value="Chromosome C01"/>
</dbReference>
<accession>A0A816RJ12</accession>
<evidence type="ECO:0000313" key="1">
    <source>
        <dbReference type="EMBL" id="CAF2074082.1"/>
    </source>
</evidence>